<dbReference type="EMBL" id="CP000472">
    <property type="protein sequence ID" value="ACJ28172.1"/>
    <property type="molecule type" value="Genomic_DNA"/>
</dbReference>
<accession>B8CJS5</accession>
<sequence>MTNFEALSMAKLFILPLLLSLAWALFLNYNGVPLKQGRKGFLYIVGISLTIIFALGFLLWLTADQNIRSW</sequence>
<dbReference type="HOGENOM" id="CLU_209702_0_0_6"/>
<dbReference type="KEGG" id="swp:swp_1385"/>
<evidence type="ECO:0000313" key="3">
    <source>
        <dbReference type="Proteomes" id="UP000000753"/>
    </source>
</evidence>
<dbReference type="eggNOG" id="ENOG5033BAR">
    <property type="taxonomic scope" value="Bacteria"/>
</dbReference>
<reference evidence="2 3" key="1">
    <citation type="journal article" date="2008" name="PLoS ONE">
        <title>Environmental adaptation: genomic analysis of the piezotolerant and psychrotolerant deep-sea iron reducing bacterium Shewanella piezotolerans WP3.</title>
        <authorList>
            <person name="Wang F."/>
            <person name="Wang J."/>
            <person name="Jian H."/>
            <person name="Zhang B."/>
            <person name="Li S."/>
            <person name="Wang F."/>
            <person name="Zeng X."/>
            <person name="Gao L."/>
            <person name="Bartlett D.H."/>
            <person name="Yu J."/>
            <person name="Hu S."/>
            <person name="Xiao X."/>
        </authorList>
    </citation>
    <scope>NUCLEOTIDE SEQUENCE [LARGE SCALE GENOMIC DNA]</scope>
    <source>
        <strain evidence="3">WP3 / JCM 13877</strain>
    </source>
</reference>
<name>B8CJS5_SHEPW</name>
<keyword evidence="1" id="KW-0812">Transmembrane</keyword>
<organism evidence="2 3">
    <name type="scientific">Shewanella piezotolerans (strain WP3 / JCM 13877)</name>
    <dbReference type="NCBI Taxonomy" id="225849"/>
    <lineage>
        <taxon>Bacteria</taxon>
        <taxon>Pseudomonadati</taxon>
        <taxon>Pseudomonadota</taxon>
        <taxon>Gammaproteobacteria</taxon>
        <taxon>Alteromonadales</taxon>
        <taxon>Shewanellaceae</taxon>
        <taxon>Shewanella</taxon>
    </lineage>
</organism>
<keyword evidence="1" id="KW-1133">Transmembrane helix</keyword>
<proteinExistence type="predicted"/>
<gene>
    <name evidence="2" type="ordered locus">swp_1385</name>
</gene>
<keyword evidence="1" id="KW-0472">Membrane</keyword>
<dbReference type="AlphaFoldDB" id="B8CJS5"/>
<evidence type="ECO:0000256" key="1">
    <source>
        <dbReference type="SAM" id="Phobius"/>
    </source>
</evidence>
<feature type="transmembrane region" description="Helical" evidence="1">
    <location>
        <begin position="40"/>
        <end position="61"/>
    </location>
</feature>
<keyword evidence="3" id="KW-1185">Reference proteome</keyword>
<protein>
    <submittedName>
        <fullName evidence="2">Uncharacterized protein</fullName>
    </submittedName>
</protein>
<evidence type="ECO:0000313" key="2">
    <source>
        <dbReference type="EMBL" id="ACJ28172.1"/>
    </source>
</evidence>
<dbReference type="Proteomes" id="UP000000753">
    <property type="component" value="Chromosome"/>
</dbReference>